<dbReference type="InterPro" id="IPR039565">
    <property type="entry name" value="BamD-like"/>
</dbReference>
<dbReference type="Pfam" id="PF13174">
    <property type="entry name" value="TPR_6"/>
    <property type="match status" value="1"/>
</dbReference>
<keyword evidence="1" id="KW-0732">Signal</keyword>
<sequence length="463" mass="52246">MGIRFLTLFLFLTTLTALRASLVWTPDEGWHVVGRNTDHLVGPSGEDYTSALDLMNEARLEQEEGNQWSALDLYKEVVSDYPNSVFAPEAIYQRGVIYADRHQFETATKEFQKIIKKYPNYEGFNLVVQQLYNIGEKVQDGALPYYWGLFPGFYNADMSTKAYEEVVQSAPYSDYAPMALMNLAMVANDNDKPEEAIDALDRLINNYPDSFITSDAYLSLAQTYGALVQGPQYDQGATRQSISYYKDFLILFPDSTSVSEAEAGLYYMEETLAANRYDMGTFYWEYRNNPRAALIFLNEAITVAPDSPSARKARELIIEIKSGEKPPMTPYDWVFGRYKEPSDRQYDEQSEIDMLEDEGFQIEQTEDFLTTPGAEAAEIYDPATGTTEDYMGVGAPLMDPYLDDPIMEPYEGMWPADPLIGPEFGVDNLFPVQLPGPNTPQQEAVDKEQTEAAENQNLPAGAQ</sequence>
<feature type="region of interest" description="Disordered" evidence="3">
    <location>
        <begin position="430"/>
        <end position="463"/>
    </location>
</feature>
<evidence type="ECO:0000313" key="5">
    <source>
        <dbReference type="EMBL" id="MBC2593100.1"/>
    </source>
</evidence>
<dbReference type="SUPFAM" id="SSF48452">
    <property type="entry name" value="TPR-like"/>
    <property type="match status" value="1"/>
</dbReference>
<evidence type="ECO:0000256" key="3">
    <source>
        <dbReference type="SAM" id="MobiDB-lite"/>
    </source>
</evidence>
<accession>A0A842H9W3</accession>
<dbReference type="RefSeq" id="WP_185674097.1">
    <property type="nucleotide sequence ID" value="NZ_JACHVB010000012.1"/>
</dbReference>
<evidence type="ECO:0000313" key="6">
    <source>
        <dbReference type="Proteomes" id="UP000546464"/>
    </source>
</evidence>
<feature type="domain" description="Outer membrane lipoprotein BamD-like" evidence="4">
    <location>
        <begin position="161"/>
        <end position="319"/>
    </location>
</feature>
<dbReference type="EMBL" id="JACHVB010000012">
    <property type="protein sequence ID" value="MBC2593100.1"/>
    <property type="molecule type" value="Genomic_DNA"/>
</dbReference>
<feature type="compositionally biased region" description="Polar residues" evidence="3">
    <location>
        <begin position="452"/>
        <end position="463"/>
    </location>
</feature>
<evidence type="ECO:0000256" key="2">
    <source>
        <dbReference type="PROSITE-ProRule" id="PRU00339"/>
    </source>
</evidence>
<protein>
    <submittedName>
        <fullName evidence="5">Tetratricopeptide repeat protein</fullName>
    </submittedName>
</protein>
<dbReference type="PROSITE" id="PS50005">
    <property type="entry name" value="TPR"/>
    <property type="match status" value="1"/>
</dbReference>
<gene>
    <name evidence="5" type="ORF">H5P28_02385</name>
</gene>
<organism evidence="5 6">
    <name type="scientific">Ruficoccus amylovorans</name>
    <dbReference type="NCBI Taxonomy" id="1804625"/>
    <lineage>
        <taxon>Bacteria</taxon>
        <taxon>Pseudomonadati</taxon>
        <taxon>Verrucomicrobiota</taxon>
        <taxon>Opitutia</taxon>
        <taxon>Puniceicoccales</taxon>
        <taxon>Cerasicoccaceae</taxon>
        <taxon>Ruficoccus</taxon>
    </lineage>
</organism>
<keyword evidence="6" id="KW-1185">Reference proteome</keyword>
<name>A0A842H9W3_9BACT</name>
<dbReference type="Proteomes" id="UP000546464">
    <property type="component" value="Unassembled WGS sequence"/>
</dbReference>
<dbReference type="AlphaFoldDB" id="A0A842H9W3"/>
<dbReference type="InterPro" id="IPR011990">
    <property type="entry name" value="TPR-like_helical_dom_sf"/>
</dbReference>
<evidence type="ECO:0000256" key="1">
    <source>
        <dbReference type="ARBA" id="ARBA00022729"/>
    </source>
</evidence>
<dbReference type="InterPro" id="IPR019734">
    <property type="entry name" value="TPR_rpt"/>
</dbReference>
<evidence type="ECO:0000259" key="4">
    <source>
        <dbReference type="Pfam" id="PF13525"/>
    </source>
</evidence>
<dbReference type="Pfam" id="PF13525">
    <property type="entry name" value="YfiO"/>
    <property type="match status" value="1"/>
</dbReference>
<comment type="caution">
    <text evidence="5">The sequence shown here is derived from an EMBL/GenBank/DDBJ whole genome shotgun (WGS) entry which is preliminary data.</text>
</comment>
<dbReference type="Gene3D" id="1.25.40.10">
    <property type="entry name" value="Tetratricopeptide repeat domain"/>
    <property type="match status" value="2"/>
</dbReference>
<dbReference type="SMART" id="SM00028">
    <property type="entry name" value="TPR"/>
    <property type="match status" value="2"/>
</dbReference>
<reference evidence="5 6" key="1">
    <citation type="submission" date="2020-07" db="EMBL/GenBank/DDBJ databases">
        <authorList>
            <person name="Feng X."/>
        </authorList>
    </citation>
    <scope>NUCLEOTIDE SEQUENCE [LARGE SCALE GENOMIC DNA]</scope>
    <source>
        <strain evidence="5 6">JCM31066</strain>
    </source>
</reference>
<feature type="repeat" description="TPR" evidence="2">
    <location>
        <begin position="88"/>
        <end position="121"/>
    </location>
</feature>
<keyword evidence="2" id="KW-0802">TPR repeat</keyword>
<proteinExistence type="predicted"/>